<keyword evidence="12" id="KW-0460">Magnesium</keyword>
<evidence type="ECO:0000256" key="10">
    <source>
        <dbReference type="ARBA" id="ARBA00022741"/>
    </source>
</evidence>
<protein>
    <recommendedName>
        <fullName evidence="7">Dihydrofolate synthase/folylpolyglutamate synthase</fullName>
        <ecNumber evidence="5">6.3.2.12</ecNumber>
        <ecNumber evidence="6">6.3.2.17</ecNumber>
    </recommendedName>
    <alternativeName>
        <fullName evidence="16">Folylpoly-gamma-glutamate synthetase-dihydrofolate synthetase</fullName>
    </alternativeName>
    <alternativeName>
        <fullName evidence="14">Folylpolyglutamate synthetase</fullName>
    </alternativeName>
    <alternativeName>
        <fullName evidence="15">Tetrahydrofolylpolyglutamate synthase</fullName>
    </alternativeName>
</protein>
<evidence type="ECO:0000256" key="21">
    <source>
        <dbReference type="PIRNR" id="PIRNR001563"/>
    </source>
</evidence>
<comment type="catalytic activity">
    <reaction evidence="18">
        <text>10-formyltetrahydrofolyl-(gamma-L-Glu)(n) + L-glutamate + ATP = 10-formyltetrahydrofolyl-(gamma-L-Glu)(n+1) + ADP + phosphate + H(+)</text>
        <dbReference type="Rhea" id="RHEA:51904"/>
        <dbReference type="Rhea" id="RHEA-COMP:13088"/>
        <dbReference type="Rhea" id="RHEA-COMP:14300"/>
        <dbReference type="ChEBI" id="CHEBI:15378"/>
        <dbReference type="ChEBI" id="CHEBI:29985"/>
        <dbReference type="ChEBI" id="CHEBI:30616"/>
        <dbReference type="ChEBI" id="CHEBI:43474"/>
        <dbReference type="ChEBI" id="CHEBI:134413"/>
        <dbReference type="ChEBI" id="CHEBI:456216"/>
        <dbReference type="EC" id="6.3.2.17"/>
    </reaction>
</comment>
<dbReference type="InterPro" id="IPR013221">
    <property type="entry name" value="Mur_ligase_cen"/>
</dbReference>
<evidence type="ECO:0000313" key="24">
    <source>
        <dbReference type="EMBL" id="MBK8573818.1"/>
    </source>
</evidence>
<evidence type="ECO:0000256" key="7">
    <source>
        <dbReference type="ARBA" id="ARBA00019357"/>
    </source>
</evidence>
<dbReference type="SUPFAM" id="SSF53244">
    <property type="entry name" value="MurD-like peptide ligases, peptide-binding domain"/>
    <property type="match status" value="1"/>
</dbReference>
<comment type="pathway">
    <text evidence="3">Cofactor biosynthesis; tetrahydrofolylpolyglutamate biosynthesis.</text>
</comment>
<evidence type="ECO:0000259" key="23">
    <source>
        <dbReference type="Pfam" id="PF08245"/>
    </source>
</evidence>
<dbReference type="EC" id="6.3.2.17" evidence="6"/>
<reference evidence="24 25" key="1">
    <citation type="submission" date="2020-10" db="EMBL/GenBank/DDBJ databases">
        <title>Connecting structure to function with the recovery of over 1000 high-quality activated sludge metagenome-assembled genomes encoding full-length rRNA genes using long-read sequencing.</title>
        <authorList>
            <person name="Singleton C.M."/>
            <person name="Petriglieri F."/>
            <person name="Kristensen J.M."/>
            <person name="Kirkegaard R.H."/>
            <person name="Michaelsen T.Y."/>
            <person name="Andersen M.H."/>
            <person name="Karst S.M."/>
            <person name="Dueholm M.S."/>
            <person name="Nielsen P.H."/>
            <person name="Albertsen M."/>
        </authorList>
    </citation>
    <scope>NUCLEOTIDE SEQUENCE [LARGE SCALE GENOMIC DNA]</scope>
    <source>
        <strain evidence="24">OdNE_18-Q3-R46-58_MAXAC.008</strain>
    </source>
</reference>
<evidence type="ECO:0000256" key="15">
    <source>
        <dbReference type="ARBA" id="ARBA00030592"/>
    </source>
</evidence>
<dbReference type="EC" id="6.3.2.12" evidence="5"/>
<evidence type="ECO:0000256" key="11">
    <source>
        <dbReference type="ARBA" id="ARBA00022840"/>
    </source>
</evidence>
<evidence type="ECO:0000256" key="17">
    <source>
        <dbReference type="ARBA" id="ARBA00047493"/>
    </source>
</evidence>
<evidence type="ECO:0000256" key="1">
    <source>
        <dbReference type="ARBA" id="ARBA00002714"/>
    </source>
</evidence>
<evidence type="ECO:0000256" key="4">
    <source>
        <dbReference type="ARBA" id="ARBA00008276"/>
    </source>
</evidence>
<comment type="function">
    <text evidence="1">Functions in two distinct reactions of the de novo folate biosynthetic pathway. Catalyzes the addition of a glutamate residue to dihydropteroate (7,8-dihydropteroate or H2Pte) to form dihydrofolate (7,8-dihydrofolate monoglutamate or H2Pte-Glu). Also catalyzes successive additions of L-glutamate to tetrahydrofolate or 10-formyltetrahydrofolate or 5,10-methylenetetrahydrofolate, leading to folylpolyglutamate derivatives.</text>
</comment>
<dbReference type="InterPro" id="IPR036565">
    <property type="entry name" value="Mur-like_cat_sf"/>
</dbReference>
<keyword evidence="8 21" id="KW-0436">Ligase</keyword>
<dbReference type="GO" id="GO:0005524">
    <property type="term" value="F:ATP binding"/>
    <property type="evidence" value="ECO:0007669"/>
    <property type="project" value="UniProtKB-KW"/>
</dbReference>
<evidence type="ECO:0000256" key="8">
    <source>
        <dbReference type="ARBA" id="ARBA00022598"/>
    </source>
</evidence>
<dbReference type="GO" id="GO:0046872">
    <property type="term" value="F:metal ion binding"/>
    <property type="evidence" value="ECO:0007669"/>
    <property type="project" value="UniProtKB-KW"/>
</dbReference>
<dbReference type="GO" id="GO:0046656">
    <property type="term" value="P:folic acid biosynthetic process"/>
    <property type="evidence" value="ECO:0007669"/>
    <property type="project" value="UniProtKB-KW"/>
</dbReference>
<dbReference type="Pfam" id="PF08245">
    <property type="entry name" value="Mur_ligase_M"/>
    <property type="match status" value="1"/>
</dbReference>
<dbReference type="Proteomes" id="UP000709959">
    <property type="component" value="Unassembled WGS sequence"/>
</dbReference>
<dbReference type="InterPro" id="IPR001645">
    <property type="entry name" value="Folylpolyglutamate_synth"/>
</dbReference>
<dbReference type="InterPro" id="IPR004101">
    <property type="entry name" value="Mur_ligase_C"/>
</dbReference>
<dbReference type="GO" id="GO:0008841">
    <property type="term" value="F:dihydrofolate synthase activity"/>
    <property type="evidence" value="ECO:0007669"/>
    <property type="project" value="UniProtKB-EC"/>
</dbReference>
<keyword evidence="9" id="KW-0479">Metal-binding</keyword>
<dbReference type="InterPro" id="IPR036615">
    <property type="entry name" value="Mur_ligase_C_dom_sf"/>
</dbReference>
<dbReference type="SUPFAM" id="SSF53623">
    <property type="entry name" value="MurD-like peptide ligases, catalytic domain"/>
    <property type="match status" value="1"/>
</dbReference>
<dbReference type="PROSITE" id="PS01011">
    <property type="entry name" value="FOLYLPOLYGLU_SYNT_1"/>
    <property type="match status" value="1"/>
</dbReference>
<comment type="catalytic activity">
    <reaction evidence="19">
        <text>(6R)-5,10-methylenetetrahydrofolyl-(gamma-L-Glu)(n) + L-glutamate + ATP = (6R)-5,10-methylenetetrahydrofolyl-(gamma-L-Glu)(n+1) + ADP + phosphate + H(+)</text>
        <dbReference type="Rhea" id="RHEA:51912"/>
        <dbReference type="Rhea" id="RHEA-COMP:13257"/>
        <dbReference type="Rhea" id="RHEA-COMP:13258"/>
        <dbReference type="ChEBI" id="CHEBI:15378"/>
        <dbReference type="ChEBI" id="CHEBI:29985"/>
        <dbReference type="ChEBI" id="CHEBI:30616"/>
        <dbReference type="ChEBI" id="CHEBI:43474"/>
        <dbReference type="ChEBI" id="CHEBI:136572"/>
        <dbReference type="ChEBI" id="CHEBI:456216"/>
        <dbReference type="EC" id="6.3.2.17"/>
    </reaction>
</comment>
<feature type="domain" description="Mur ligase central" evidence="23">
    <location>
        <begin position="56"/>
        <end position="192"/>
    </location>
</feature>
<gene>
    <name evidence="24" type="ORF">IPN91_14645</name>
</gene>
<name>A0A936F4M6_9BACT</name>
<evidence type="ECO:0000256" key="19">
    <source>
        <dbReference type="ARBA" id="ARBA00049035"/>
    </source>
</evidence>
<dbReference type="PANTHER" id="PTHR11136">
    <property type="entry name" value="FOLYLPOLYGLUTAMATE SYNTHASE-RELATED"/>
    <property type="match status" value="1"/>
</dbReference>
<evidence type="ECO:0000313" key="25">
    <source>
        <dbReference type="Proteomes" id="UP000709959"/>
    </source>
</evidence>
<dbReference type="NCBIfam" id="TIGR01499">
    <property type="entry name" value="folC"/>
    <property type="match status" value="1"/>
</dbReference>
<evidence type="ECO:0000256" key="13">
    <source>
        <dbReference type="ARBA" id="ARBA00022909"/>
    </source>
</evidence>
<evidence type="ECO:0000256" key="16">
    <source>
        <dbReference type="ARBA" id="ARBA00032510"/>
    </source>
</evidence>
<keyword evidence="10 21" id="KW-0547">Nucleotide-binding</keyword>
<organism evidence="24 25">
    <name type="scientific">Candidatus Geothrix odensensis</name>
    <dbReference type="NCBI Taxonomy" id="2954440"/>
    <lineage>
        <taxon>Bacteria</taxon>
        <taxon>Pseudomonadati</taxon>
        <taxon>Acidobacteriota</taxon>
        <taxon>Holophagae</taxon>
        <taxon>Holophagales</taxon>
        <taxon>Holophagaceae</taxon>
        <taxon>Geothrix</taxon>
    </lineage>
</organism>
<keyword evidence="11 21" id="KW-0067">ATP-binding</keyword>
<evidence type="ECO:0000256" key="2">
    <source>
        <dbReference type="ARBA" id="ARBA00004799"/>
    </source>
</evidence>
<evidence type="ECO:0000256" key="5">
    <source>
        <dbReference type="ARBA" id="ARBA00013023"/>
    </source>
</evidence>
<dbReference type="PIRSF" id="PIRSF001563">
    <property type="entry name" value="Folylpolyglu_synth"/>
    <property type="match status" value="1"/>
</dbReference>
<dbReference type="AlphaFoldDB" id="A0A936F4M6"/>
<dbReference type="Gene3D" id="3.90.190.20">
    <property type="entry name" value="Mur ligase, C-terminal domain"/>
    <property type="match status" value="1"/>
</dbReference>
<evidence type="ECO:0000256" key="20">
    <source>
        <dbReference type="ARBA" id="ARBA00049161"/>
    </source>
</evidence>
<evidence type="ECO:0000256" key="12">
    <source>
        <dbReference type="ARBA" id="ARBA00022842"/>
    </source>
</evidence>
<dbReference type="InterPro" id="IPR018109">
    <property type="entry name" value="Folylpolyglutamate_synth_CS"/>
</dbReference>
<comment type="similarity">
    <text evidence="4 21">Belongs to the folylpolyglutamate synthase family.</text>
</comment>
<sequence length="418" mass="45130">MDDADAQGLMDGGFEPVYIPRLRERGHLGVKCGLENIQILLDGLGRPDASFPVVLIAGTNGKGSTGAFLAHMLKAAGFVVGWTTSPHLRDVTERIWVDGEPIGEGALDLLLGEAFEAEAQAGLQATYFELMITAALSAFRMTGVEVALVEVGMGGRWDATNATEPILTVLTTVGLDHQQYLGDTREAIAREKLCTARDGRPLVLGPGLDPEWIRPLLPCAPTLHPAPRLGPADIRWDHSRVDGKRVGLAGLHQLDNLATAFEAIRQLQGLGFPIPEDRLWTGAAEARWPGRLWKVPELEAVWMDGAHNPDGARALADHALACGVRPHLYVGAMGDKDLAGVARELKRMRPLSVTFVQGDAPRYATHAELGEAWGVSAPLLTVREAAIHLRAQAEAPRLVTGSLYLLGDLLRELDLRPF</sequence>
<evidence type="ECO:0000256" key="18">
    <source>
        <dbReference type="ARBA" id="ARBA00047808"/>
    </source>
</evidence>
<dbReference type="PANTHER" id="PTHR11136:SF0">
    <property type="entry name" value="DIHYDROFOLATE SYNTHETASE-RELATED"/>
    <property type="match status" value="1"/>
</dbReference>
<evidence type="ECO:0000256" key="9">
    <source>
        <dbReference type="ARBA" id="ARBA00022723"/>
    </source>
</evidence>
<comment type="caution">
    <text evidence="24">The sequence shown here is derived from an EMBL/GenBank/DDBJ whole genome shotgun (WGS) entry which is preliminary data.</text>
</comment>
<feature type="domain" description="Mur ligase C-terminal" evidence="22">
    <location>
        <begin position="301"/>
        <end position="396"/>
    </location>
</feature>
<comment type="pathway">
    <text evidence="2">Cofactor biosynthesis; tetrahydrofolate biosynthesis; 7,8-dihydrofolate from 2-amino-4-hydroxy-6-hydroxymethyl-7,8-dihydropteridine diphosphate and 4-aminobenzoate: step 2/2.</text>
</comment>
<proteinExistence type="inferred from homology"/>
<evidence type="ECO:0000259" key="22">
    <source>
        <dbReference type="Pfam" id="PF02875"/>
    </source>
</evidence>
<dbReference type="GO" id="GO:0004326">
    <property type="term" value="F:tetrahydrofolylpolyglutamate synthase activity"/>
    <property type="evidence" value="ECO:0007669"/>
    <property type="project" value="UniProtKB-EC"/>
</dbReference>
<accession>A0A936F4M6</accession>
<dbReference type="Pfam" id="PF02875">
    <property type="entry name" value="Mur_ligase_C"/>
    <property type="match status" value="1"/>
</dbReference>
<comment type="catalytic activity">
    <reaction evidence="17">
        <text>(6S)-5,6,7,8-tetrahydrofolyl-(gamma-L-Glu)(n) + L-glutamate + ATP = (6S)-5,6,7,8-tetrahydrofolyl-(gamma-L-Glu)(n+1) + ADP + phosphate + H(+)</text>
        <dbReference type="Rhea" id="RHEA:10580"/>
        <dbReference type="Rhea" id="RHEA-COMP:14738"/>
        <dbReference type="Rhea" id="RHEA-COMP:14740"/>
        <dbReference type="ChEBI" id="CHEBI:15378"/>
        <dbReference type="ChEBI" id="CHEBI:29985"/>
        <dbReference type="ChEBI" id="CHEBI:30616"/>
        <dbReference type="ChEBI" id="CHEBI:43474"/>
        <dbReference type="ChEBI" id="CHEBI:141005"/>
        <dbReference type="ChEBI" id="CHEBI:456216"/>
        <dbReference type="EC" id="6.3.2.17"/>
    </reaction>
</comment>
<evidence type="ECO:0000256" key="6">
    <source>
        <dbReference type="ARBA" id="ARBA00013025"/>
    </source>
</evidence>
<dbReference type="EMBL" id="JADKCH010000032">
    <property type="protein sequence ID" value="MBK8573818.1"/>
    <property type="molecule type" value="Genomic_DNA"/>
</dbReference>
<dbReference type="Gene3D" id="3.40.1190.10">
    <property type="entry name" value="Mur-like, catalytic domain"/>
    <property type="match status" value="1"/>
</dbReference>
<comment type="catalytic activity">
    <reaction evidence="20">
        <text>7,8-dihydropteroate + L-glutamate + ATP = 7,8-dihydrofolate + ADP + phosphate + H(+)</text>
        <dbReference type="Rhea" id="RHEA:23584"/>
        <dbReference type="ChEBI" id="CHEBI:15378"/>
        <dbReference type="ChEBI" id="CHEBI:17839"/>
        <dbReference type="ChEBI" id="CHEBI:29985"/>
        <dbReference type="ChEBI" id="CHEBI:30616"/>
        <dbReference type="ChEBI" id="CHEBI:43474"/>
        <dbReference type="ChEBI" id="CHEBI:57451"/>
        <dbReference type="ChEBI" id="CHEBI:456216"/>
        <dbReference type="EC" id="6.3.2.12"/>
    </reaction>
</comment>
<dbReference type="GO" id="GO:0005737">
    <property type="term" value="C:cytoplasm"/>
    <property type="evidence" value="ECO:0007669"/>
    <property type="project" value="TreeGrafter"/>
</dbReference>
<keyword evidence="13" id="KW-0289">Folate biosynthesis</keyword>
<evidence type="ECO:0000256" key="14">
    <source>
        <dbReference type="ARBA" id="ARBA00030048"/>
    </source>
</evidence>
<evidence type="ECO:0000256" key="3">
    <source>
        <dbReference type="ARBA" id="ARBA00005150"/>
    </source>
</evidence>